<dbReference type="SMART" id="SM00248">
    <property type="entry name" value="ANK"/>
    <property type="match status" value="2"/>
</dbReference>
<dbReference type="PROSITE" id="PS50088">
    <property type="entry name" value="ANK_REPEAT"/>
    <property type="match status" value="1"/>
</dbReference>
<dbReference type="AlphaFoldDB" id="A0A7S4PLJ7"/>
<name>A0A7S4PLJ7_GUITH</name>
<keyword evidence="1" id="KW-0677">Repeat</keyword>
<organism evidence="6">
    <name type="scientific">Guillardia theta</name>
    <name type="common">Cryptophyte</name>
    <name type="synonym">Cryptomonas phi</name>
    <dbReference type="NCBI Taxonomy" id="55529"/>
    <lineage>
        <taxon>Eukaryota</taxon>
        <taxon>Cryptophyceae</taxon>
        <taxon>Pyrenomonadales</taxon>
        <taxon>Geminigeraceae</taxon>
        <taxon>Guillardia</taxon>
    </lineage>
</organism>
<dbReference type="EMBL" id="HBKN01048674">
    <property type="protein sequence ID" value="CAE2339131.1"/>
    <property type="molecule type" value="Transcribed_RNA"/>
</dbReference>
<protein>
    <submittedName>
        <fullName evidence="6">Uncharacterized protein</fullName>
    </submittedName>
</protein>
<keyword evidence="4" id="KW-0175">Coiled coil</keyword>
<accession>A0A7S4PLJ7</accession>
<evidence type="ECO:0000256" key="3">
    <source>
        <dbReference type="PROSITE-ProRule" id="PRU00023"/>
    </source>
</evidence>
<sequence length="327" mass="37670">MSFLTQLHVAARDGNQEKVEEILEGKNGQVKVSIDAIDASGQTALHLAAKWGRLPVVKVLIDSGANLEIKDRKGRTAMDLANDSGVQSQLSRRSTEIMKKVESFQKEKRKRALLLQKKYWSGELLGTELEDAMERLDDEGVWDMMRLEKELEGVEIVERVEEERWEELNNYMKERPLELKEAAFQAGVQSLRKKTKEEAKRALEESRQEEIRRNEERRAAEQLKEEKRAHKELNRERTCGRCGQVYTNATNRPGFCMHTGKWANWGTDRNGKKVEWLFYWTCCKSQAYEGPAGGFSLCPRSEAHEESAADVVRRQTKQLKRAARSKE</sequence>
<dbReference type="InterPro" id="IPR002110">
    <property type="entry name" value="Ankyrin_rpt"/>
</dbReference>
<evidence type="ECO:0000256" key="4">
    <source>
        <dbReference type="SAM" id="Coils"/>
    </source>
</evidence>
<feature type="compositionally biased region" description="Basic residues" evidence="5">
    <location>
        <begin position="314"/>
        <end position="327"/>
    </location>
</feature>
<dbReference type="SUPFAM" id="SSF48403">
    <property type="entry name" value="Ankyrin repeat"/>
    <property type="match status" value="1"/>
</dbReference>
<feature type="region of interest" description="Disordered" evidence="5">
    <location>
        <begin position="306"/>
        <end position="327"/>
    </location>
</feature>
<evidence type="ECO:0000256" key="2">
    <source>
        <dbReference type="ARBA" id="ARBA00023043"/>
    </source>
</evidence>
<dbReference type="Gene3D" id="1.25.40.20">
    <property type="entry name" value="Ankyrin repeat-containing domain"/>
    <property type="match status" value="1"/>
</dbReference>
<evidence type="ECO:0000256" key="1">
    <source>
        <dbReference type="ARBA" id="ARBA00022737"/>
    </source>
</evidence>
<proteinExistence type="predicted"/>
<feature type="coiled-coil region" evidence="4">
    <location>
        <begin position="192"/>
        <end position="236"/>
    </location>
</feature>
<evidence type="ECO:0000256" key="5">
    <source>
        <dbReference type="SAM" id="MobiDB-lite"/>
    </source>
</evidence>
<feature type="repeat" description="ANK" evidence="3">
    <location>
        <begin position="40"/>
        <end position="72"/>
    </location>
</feature>
<dbReference type="Pfam" id="PF12796">
    <property type="entry name" value="Ank_2"/>
    <property type="match status" value="1"/>
</dbReference>
<dbReference type="InterPro" id="IPR036770">
    <property type="entry name" value="Ankyrin_rpt-contain_sf"/>
</dbReference>
<keyword evidence="2 3" id="KW-0040">ANK repeat</keyword>
<reference evidence="6" key="1">
    <citation type="submission" date="2021-01" db="EMBL/GenBank/DDBJ databases">
        <authorList>
            <person name="Corre E."/>
            <person name="Pelletier E."/>
            <person name="Niang G."/>
            <person name="Scheremetjew M."/>
            <person name="Finn R."/>
            <person name="Kale V."/>
            <person name="Holt S."/>
            <person name="Cochrane G."/>
            <person name="Meng A."/>
            <person name="Brown T."/>
            <person name="Cohen L."/>
        </authorList>
    </citation>
    <scope>NUCLEOTIDE SEQUENCE</scope>
    <source>
        <strain evidence="6">CCMP 2712</strain>
    </source>
</reference>
<dbReference type="PROSITE" id="PS50297">
    <property type="entry name" value="ANK_REP_REGION"/>
    <property type="match status" value="1"/>
</dbReference>
<evidence type="ECO:0000313" key="6">
    <source>
        <dbReference type="EMBL" id="CAE2339131.1"/>
    </source>
</evidence>
<dbReference type="PANTHER" id="PTHR24171">
    <property type="entry name" value="ANKYRIN REPEAT DOMAIN-CONTAINING PROTEIN 39-RELATED"/>
    <property type="match status" value="1"/>
</dbReference>
<gene>
    <name evidence="6" type="ORF">GTHE00462_LOCUS38049</name>
</gene>